<gene>
    <name evidence="4" type="ORF">TRFO_31572</name>
</gene>
<dbReference type="InterPro" id="IPR017930">
    <property type="entry name" value="Myb_dom"/>
</dbReference>
<comment type="caution">
    <text evidence="4">The sequence shown here is derived from an EMBL/GenBank/DDBJ whole genome shotgun (WGS) entry which is preliminary data.</text>
</comment>
<proteinExistence type="predicted"/>
<dbReference type="OrthoDB" id="2143914at2759"/>
<dbReference type="PANTHER" id="PTHR45614">
    <property type="entry name" value="MYB PROTEIN-RELATED"/>
    <property type="match status" value="1"/>
</dbReference>
<evidence type="ECO:0008006" key="6">
    <source>
        <dbReference type="Google" id="ProtNLM"/>
    </source>
</evidence>
<dbReference type="GO" id="GO:0005634">
    <property type="term" value="C:nucleus"/>
    <property type="evidence" value="ECO:0007669"/>
    <property type="project" value="TreeGrafter"/>
</dbReference>
<feature type="domain" description="Myb-like" evidence="2">
    <location>
        <begin position="76"/>
        <end position="127"/>
    </location>
</feature>
<feature type="domain" description="HTH myb-type" evidence="3">
    <location>
        <begin position="81"/>
        <end position="131"/>
    </location>
</feature>
<organism evidence="4 5">
    <name type="scientific">Tritrichomonas foetus</name>
    <dbReference type="NCBI Taxonomy" id="1144522"/>
    <lineage>
        <taxon>Eukaryota</taxon>
        <taxon>Metamonada</taxon>
        <taxon>Parabasalia</taxon>
        <taxon>Tritrichomonadida</taxon>
        <taxon>Tritrichomonadidae</taxon>
        <taxon>Tritrichomonas</taxon>
    </lineage>
</organism>
<dbReference type="PROSITE" id="PS51294">
    <property type="entry name" value="HTH_MYB"/>
    <property type="match status" value="2"/>
</dbReference>
<dbReference type="SUPFAM" id="SSF46689">
    <property type="entry name" value="Homeodomain-like"/>
    <property type="match status" value="1"/>
</dbReference>
<keyword evidence="5" id="KW-1185">Reference proteome</keyword>
<dbReference type="InterPro" id="IPR001005">
    <property type="entry name" value="SANT/Myb"/>
</dbReference>
<dbReference type="Proteomes" id="UP000179807">
    <property type="component" value="Unassembled WGS sequence"/>
</dbReference>
<dbReference type="PROSITE" id="PS50090">
    <property type="entry name" value="MYB_LIKE"/>
    <property type="match status" value="2"/>
</dbReference>
<dbReference type="InterPro" id="IPR009057">
    <property type="entry name" value="Homeodomain-like_sf"/>
</dbReference>
<protein>
    <recommendedName>
        <fullName evidence="6">Myb-like DNA-binding domain containing protein</fullName>
    </recommendedName>
</protein>
<dbReference type="GeneID" id="94842710"/>
<dbReference type="Gene3D" id="1.10.10.60">
    <property type="entry name" value="Homeodomain-like"/>
    <property type="match status" value="2"/>
</dbReference>
<feature type="domain" description="HTH myb-type" evidence="3">
    <location>
        <begin position="132"/>
        <end position="182"/>
    </location>
</feature>
<evidence type="ECO:0000259" key="3">
    <source>
        <dbReference type="PROSITE" id="PS51294"/>
    </source>
</evidence>
<feature type="domain" description="Myb-like" evidence="2">
    <location>
        <begin position="128"/>
        <end position="174"/>
    </location>
</feature>
<dbReference type="CDD" id="cd00167">
    <property type="entry name" value="SANT"/>
    <property type="match status" value="2"/>
</dbReference>
<dbReference type="Pfam" id="PF00249">
    <property type="entry name" value="Myb_DNA-binding"/>
    <property type="match status" value="2"/>
</dbReference>
<evidence type="ECO:0000313" key="4">
    <source>
        <dbReference type="EMBL" id="OHT01544.1"/>
    </source>
</evidence>
<feature type="region of interest" description="Disordered" evidence="1">
    <location>
        <begin position="208"/>
        <end position="235"/>
    </location>
</feature>
<reference evidence="4" key="1">
    <citation type="submission" date="2016-10" db="EMBL/GenBank/DDBJ databases">
        <authorList>
            <person name="Benchimol M."/>
            <person name="Almeida L.G."/>
            <person name="Vasconcelos A.T."/>
            <person name="Perreira-Neves A."/>
            <person name="Rosa I.A."/>
            <person name="Tasca T."/>
            <person name="Bogo M.R."/>
            <person name="de Souza W."/>
        </authorList>
    </citation>
    <scope>NUCLEOTIDE SEQUENCE [LARGE SCALE GENOMIC DNA]</scope>
    <source>
        <strain evidence="4">K</strain>
    </source>
</reference>
<evidence type="ECO:0000259" key="2">
    <source>
        <dbReference type="PROSITE" id="PS50090"/>
    </source>
</evidence>
<dbReference type="RefSeq" id="XP_068354680.1">
    <property type="nucleotide sequence ID" value="XM_068508006.1"/>
</dbReference>
<dbReference type="AlphaFoldDB" id="A0A1J4JSY7"/>
<evidence type="ECO:0000256" key="1">
    <source>
        <dbReference type="SAM" id="MobiDB-lite"/>
    </source>
</evidence>
<sequence length="295" mass="33291">MTSLPIRMNSFNYGPDSPISTLNSGTPQDPGNTLDTNITPNFSNLSSNIENLNSSGGISNAFNSPISNTCNSISTSTRQPKTKFTAIEDDIIIRFVHESGAHTWGRIAPLLPGRTPRQVRERWVNYLSPDVRHEPFSEEEDKMILDLVGKFGKRWSCISHSFNQRTDVAIKNRYILLKRREKAALRKLQFEQQALQTPQLPQIEPPVQIESSPIDQPSFDQQLTSSSPEDNENSCEEQAKLEDDDCTGILQTIDLIADTESFPILDDAAEGCAEWDMDSYQWDDQMVAAYDSFYY</sequence>
<dbReference type="PANTHER" id="PTHR45614:SF253">
    <property type="entry name" value="CHROMOSOME UNDETERMINED SCAFFOLD_38, WHOLE GENOME SHOTGUN SEQUENCE"/>
    <property type="match status" value="1"/>
</dbReference>
<dbReference type="SMART" id="SM00717">
    <property type="entry name" value="SANT"/>
    <property type="match status" value="2"/>
</dbReference>
<dbReference type="GO" id="GO:0000981">
    <property type="term" value="F:DNA-binding transcription factor activity, RNA polymerase II-specific"/>
    <property type="evidence" value="ECO:0007669"/>
    <property type="project" value="TreeGrafter"/>
</dbReference>
<dbReference type="GO" id="GO:0000978">
    <property type="term" value="F:RNA polymerase II cis-regulatory region sequence-specific DNA binding"/>
    <property type="evidence" value="ECO:0007669"/>
    <property type="project" value="TreeGrafter"/>
</dbReference>
<dbReference type="EMBL" id="MLAK01000906">
    <property type="protein sequence ID" value="OHT01544.1"/>
    <property type="molecule type" value="Genomic_DNA"/>
</dbReference>
<dbReference type="InterPro" id="IPR050560">
    <property type="entry name" value="MYB_TF"/>
</dbReference>
<feature type="compositionally biased region" description="Polar residues" evidence="1">
    <location>
        <begin position="209"/>
        <end position="228"/>
    </location>
</feature>
<dbReference type="VEuPathDB" id="TrichDB:TRFO_31572"/>
<name>A0A1J4JSY7_9EUKA</name>
<evidence type="ECO:0000313" key="5">
    <source>
        <dbReference type="Proteomes" id="UP000179807"/>
    </source>
</evidence>
<accession>A0A1J4JSY7</accession>